<organism evidence="2 3">
    <name type="scientific">Phialemonium thermophilum</name>
    <dbReference type="NCBI Taxonomy" id="223376"/>
    <lineage>
        <taxon>Eukaryota</taxon>
        <taxon>Fungi</taxon>
        <taxon>Dikarya</taxon>
        <taxon>Ascomycota</taxon>
        <taxon>Pezizomycotina</taxon>
        <taxon>Sordariomycetes</taxon>
        <taxon>Sordariomycetidae</taxon>
        <taxon>Cephalothecales</taxon>
        <taxon>Cephalothecaceae</taxon>
        <taxon>Phialemonium</taxon>
    </lineage>
</organism>
<dbReference type="Proteomes" id="UP001586593">
    <property type="component" value="Unassembled WGS sequence"/>
</dbReference>
<name>A0ABR3V1B1_9PEZI</name>
<evidence type="ECO:0000313" key="3">
    <source>
        <dbReference type="Proteomes" id="UP001586593"/>
    </source>
</evidence>
<accession>A0ABR3V1B1</accession>
<gene>
    <name evidence="2" type="ORF">VTK73DRAFT_5693</name>
</gene>
<proteinExistence type="predicted"/>
<evidence type="ECO:0000313" key="2">
    <source>
        <dbReference type="EMBL" id="KAL1835382.1"/>
    </source>
</evidence>
<protein>
    <submittedName>
        <fullName evidence="2">Uncharacterized protein</fullName>
    </submittedName>
</protein>
<feature type="compositionally biased region" description="Basic and acidic residues" evidence="1">
    <location>
        <begin position="36"/>
        <end position="52"/>
    </location>
</feature>
<feature type="region of interest" description="Disordered" evidence="1">
    <location>
        <begin position="1"/>
        <end position="71"/>
    </location>
</feature>
<evidence type="ECO:0000256" key="1">
    <source>
        <dbReference type="SAM" id="MobiDB-lite"/>
    </source>
</evidence>
<reference evidence="2 3" key="1">
    <citation type="journal article" date="2024" name="Commun. Biol.">
        <title>Comparative genomic analysis of thermophilic fungi reveals convergent evolutionary adaptations and gene losses.</title>
        <authorList>
            <person name="Steindorff A.S."/>
            <person name="Aguilar-Pontes M.V."/>
            <person name="Robinson A.J."/>
            <person name="Andreopoulos B."/>
            <person name="LaButti K."/>
            <person name="Kuo A."/>
            <person name="Mondo S."/>
            <person name="Riley R."/>
            <person name="Otillar R."/>
            <person name="Haridas S."/>
            <person name="Lipzen A."/>
            <person name="Grimwood J."/>
            <person name="Schmutz J."/>
            <person name="Clum A."/>
            <person name="Reid I.D."/>
            <person name="Moisan M.C."/>
            <person name="Butler G."/>
            <person name="Nguyen T.T.M."/>
            <person name="Dewar K."/>
            <person name="Conant G."/>
            <person name="Drula E."/>
            <person name="Henrissat B."/>
            <person name="Hansel C."/>
            <person name="Singer S."/>
            <person name="Hutchinson M.I."/>
            <person name="de Vries R.P."/>
            <person name="Natvig D.O."/>
            <person name="Powell A.J."/>
            <person name="Tsang A."/>
            <person name="Grigoriev I.V."/>
        </authorList>
    </citation>
    <scope>NUCLEOTIDE SEQUENCE [LARGE SCALE GENOMIC DNA]</scope>
    <source>
        <strain evidence="2 3">ATCC 24622</strain>
    </source>
</reference>
<keyword evidence="3" id="KW-1185">Reference proteome</keyword>
<sequence length="71" mass="7763">MDYAMRPGGKRAKANSVLERASDVGASRRGVPRTGSCRELDSQKGEAQKSEPEPDGGSERYSGPWVRRRLA</sequence>
<comment type="caution">
    <text evidence="2">The sequence shown here is derived from an EMBL/GenBank/DDBJ whole genome shotgun (WGS) entry which is preliminary data.</text>
</comment>
<dbReference type="EMBL" id="JAZHXJ010003182">
    <property type="protein sequence ID" value="KAL1835382.1"/>
    <property type="molecule type" value="Genomic_DNA"/>
</dbReference>